<evidence type="ECO:0000256" key="2">
    <source>
        <dbReference type="ARBA" id="ARBA00022988"/>
    </source>
</evidence>
<dbReference type="HAMAP" id="MF_01384">
    <property type="entry name" value="UreD"/>
    <property type="match status" value="1"/>
</dbReference>
<keyword evidence="3 4" id="KW-0143">Chaperone</keyword>
<evidence type="ECO:0000313" key="6">
    <source>
        <dbReference type="Proteomes" id="UP001556637"/>
    </source>
</evidence>
<name>A0ABV3T7Q1_9GAMM</name>
<dbReference type="InterPro" id="IPR002669">
    <property type="entry name" value="UreD"/>
</dbReference>
<sequence>MAVVAVNNAPARLQRTGWRAHLRLGYTAHDDRTVVSDRRHEGPLRVQRPFHPEGAPCHSYLLHPPGGVVGGDGLDVDIDVGRKAWTVITSPGATKFYRSLGGEARVEQRIRVAPGGVIEWLPQEQIAFPGAIVSSRTCFELAPDAHLLGWELNCFGRPASTRPFDHGRFRQRLEVWRGDMPVLLEHARLDGGGKAMAAPWGLGGHQAMATLVASPAGADDIKALREALVGLPGEVAVTGFDDLLVLRWRGPGALEGYQLRARAWELLRPRLLDRPACPPRIWNT</sequence>
<evidence type="ECO:0000313" key="5">
    <source>
        <dbReference type="EMBL" id="MEX0431226.1"/>
    </source>
</evidence>
<proteinExistence type="inferred from homology"/>
<dbReference type="Proteomes" id="UP001556637">
    <property type="component" value="Unassembled WGS sequence"/>
</dbReference>
<evidence type="ECO:0000256" key="4">
    <source>
        <dbReference type="HAMAP-Rule" id="MF_01384"/>
    </source>
</evidence>
<comment type="similarity">
    <text evidence="1 4">Belongs to the UreD family.</text>
</comment>
<comment type="function">
    <text evidence="4">Required for maturation of urease via the functional incorporation of the urease nickel metallocenter.</text>
</comment>
<protein>
    <recommendedName>
        <fullName evidence="4">Urease accessory protein UreD</fullName>
    </recommendedName>
</protein>
<organism evidence="5 6">
    <name type="scientific">Spiribacter insolitus</name>
    <dbReference type="NCBI Taxonomy" id="3122417"/>
    <lineage>
        <taxon>Bacteria</taxon>
        <taxon>Pseudomonadati</taxon>
        <taxon>Pseudomonadota</taxon>
        <taxon>Gammaproteobacteria</taxon>
        <taxon>Chromatiales</taxon>
        <taxon>Ectothiorhodospiraceae</taxon>
        <taxon>Spiribacter</taxon>
    </lineage>
</organism>
<comment type="subunit">
    <text evidence="4">UreD, UreF and UreG form a complex that acts as a GTP-hydrolysis-dependent molecular chaperone, activating the urease apoprotein by helping to assemble the nickel containing metallocenter of UreC. The UreE protein probably delivers the nickel.</text>
</comment>
<keyword evidence="6" id="KW-1185">Reference proteome</keyword>
<evidence type="ECO:0000256" key="3">
    <source>
        <dbReference type="ARBA" id="ARBA00023186"/>
    </source>
</evidence>
<accession>A0ABV3T7Q1</accession>
<comment type="subcellular location">
    <subcellularLocation>
        <location evidence="4">Cytoplasm</location>
    </subcellularLocation>
</comment>
<gene>
    <name evidence="4" type="primary">ureD</name>
    <name evidence="5" type="ORF">V6X30_07415</name>
</gene>
<evidence type="ECO:0000256" key="1">
    <source>
        <dbReference type="ARBA" id="ARBA00007177"/>
    </source>
</evidence>
<dbReference type="PANTHER" id="PTHR33643">
    <property type="entry name" value="UREASE ACCESSORY PROTEIN D"/>
    <property type="match status" value="1"/>
</dbReference>
<dbReference type="Pfam" id="PF01774">
    <property type="entry name" value="UreD"/>
    <property type="match status" value="1"/>
</dbReference>
<dbReference type="EMBL" id="JBAKFF010000001">
    <property type="protein sequence ID" value="MEX0431226.1"/>
    <property type="molecule type" value="Genomic_DNA"/>
</dbReference>
<comment type="caution">
    <text evidence="5">The sequence shown here is derived from an EMBL/GenBank/DDBJ whole genome shotgun (WGS) entry which is preliminary data.</text>
</comment>
<keyword evidence="2 4" id="KW-0996">Nickel insertion</keyword>
<reference evidence="5 6" key="1">
    <citation type="submission" date="2024-02" db="EMBL/GenBank/DDBJ databases">
        <title>New especies of Spiribacter isolated from saline water.</title>
        <authorList>
            <person name="Leon M.J."/>
            <person name="De La Haba R."/>
            <person name="Sanchez-Porro C."/>
            <person name="Ventosa A."/>
        </authorList>
    </citation>
    <scope>NUCLEOTIDE SEQUENCE [LARGE SCALE GENOMIC DNA]</scope>
    <source>
        <strain evidence="6">ag22IC4-189</strain>
    </source>
</reference>
<dbReference type="RefSeq" id="WP_367983985.1">
    <property type="nucleotide sequence ID" value="NZ_JBAKFF010000001.1"/>
</dbReference>
<keyword evidence="4" id="KW-0963">Cytoplasm</keyword>
<dbReference type="PANTHER" id="PTHR33643:SF1">
    <property type="entry name" value="UREASE ACCESSORY PROTEIN D"/>
    <property type="match status" value="1"/>
</dbReference>